<organism evidence="4 5">
    <name type="scientific">Euplotes crassus</name>
    <dbReference type="NCBI Taxonomy" id="5936"/>
    <lineage>
        <taxon>Eukaryota</taxon>
        <taxon>Sar</taxon>
        <taxon>Alveolata</taxon>
        <taxon>Ciliophora</taxon>
        <taxon>Intramacronucleata</taxon>
        <taxon>Spirotrichea</taxon>
        <taxon>Hypotrichia</taxon>
        <taxon>Euplotida</taxon>
        <taxon>Euplotidae</taxon>
        <taxon>Moneuplotes</taxon>
    </lineage>
</organism>
<evidence type="ECO:0000313" key="5">
    <source>
        <dbReference type="Proteomes" id="UP001295684"/>
    </source>
</evidence>
<protein>
    <submittedName>
        <fullName evidence="4">Uncharacterized protein</fullName>
    </submittedName>
</protein>
<proteinExistence type="inferred from homology"/>
<evidence type="ECO:0000256" key="2">
    <source>
        <dbReference type="ARBA" id="ARBA00022737"/>
    </source>
</evidence>
<dbReference type="InterPro" id="IPR036322">
    <property type="entry name" value="WD40_repeat_dom_sf"/>
</dbReference>
<reference evidence="4" key="1">
    <citation type="submission" date="2023-07" db="EMBL/GenBank/DDBJ databases">
        <authorList>
            <consortium name="AG Swart"/>
            <person name="Singh M."/>
            <person name="Singh A."/>
            <person name="Seah K."/>
            <person name="Emmerich C."/>
        </authorList>
    </citation>
    <scope>NUCLEOTIDE SEQUENCE</scope>
    <source>
        <strain evidence="4">DP1</strain>
    </source>
</reference>
<comment type="similarity">
    <text evidence="3">Belongs to the WD repeat PROPPIN family.</text>
</comment>
<evidence type="ECO:0000256" key="3">
    <source>
        <dbReference type="ARBA" id="ARBA00025740"/>
    </source>
</evidence>
<dbReference type="Proteomes" id="UP001295684">
    <property type="component" value="Unassembled WGS sequence"/>
</dbReference>
<dbReference type="EMBL" id="CAMPGE010010310">
    <property type="protein sequence ID" value="CAI2369159.1"/>
    <property type="molecule type" value="Genomic_DNA"/>
</dbReference>
<keyword evidence="2" id="KW-0677">Repeat</keyword>
<keyword evidence="1" id="KW-0853">WD repeat</keyword>
<dbReference type="Pfam" id="PF21032">
    <property type="entry name" value="PROPPIN"/>
    <property type="match status" value="1"/>
</dbReference>
<keyword evidence="5" id="KW-1185">Reference proteome</keyword>
<dbReference type="Gene3D" id="2.130.10.10">
    <property type="entry name" value="YVTN repeat-like/Quinoprotein amine dehydrogenase"/>
    <property type="match status" value="1"/>
</dbReference>
<dbReference type="InterPro" id="IPR048720">
    <property type="entry name" value="PROPPIN"/>
</dbReference>
<dbReference type="SUPFAM" id="SSF50978">
    <property type="entry name" value="WD40 repeat-like"/>
    <property type="match status" value="1"/>
</dbReference>
<comment type="caution">
    <text evidence="4">The sequence shown here is derived from an EMBL/GenBank/DDBJ whole genome shotgun (WGS) entry which is preliminary data.</text>
</comment>
<sequence>MEDSKEEIQRFQFSTDNKFILVSNDQGFGIINSDPKYALPDMKIREVGNIQQCQNINNIIAYVRGGDACPGRELYIYDDYHNRDASKILFKSQIKSLKISINCLLVIFEEKAYLFSFKTEDNSKWKEPKLVKKFITCKNEKGIGCLHSFRRRNLVILPGKTENSIQIYDCKEGEEIKEYDLGEKPDILSGNIHGEVFAYANETGMEINVHKISDGTLYNKYYRGKKTSQITSIEFDRGCNRLACCSQSDTVHVYSLGTELAMNGRDSEEAKDSLLMSESAIDGSTVSTVLEARENPKSSILGFFSTQSEQSYLKVYIKSPEKSIAIIDNQLHILTQDGKMHYIDIQLEGSYWEDYPQVQKIDLMKKNE</sequence>
<evidence type="ECO:0000313" key="4">
    <source>
        <dbReference type="EMBL" id="CAI2369159.1"/>
    </source>
</evidence>
<dbReference type="AlphaFoldDB" id="A0AAD1XAH9"/>
<dbReference type="PANTHER" id="PTHR11227">
    <property type="entry name" value="WD-REPEAT PROTEIN INTERACTING WITH PHOSPHOINOSIDES WIPI -RELATED"/>
    <property type="match status" value="1"/>
</dbReference>
<name>A0AAD1XAH9_EUPCR</name>
<evidence type="ECO:0000256" key="1">
    <source>
        <dbReference type="ARBA" id="ARBA00022574"/>
    </source>
</evidence>
<gene>
    <name evidence="4" type="ORF">ECRASSUSDP1_LOCUS10457</name>
</gene>
<accession>A0AAD1XAH9</accession>
<dbReference type="InterPro" id="IPR015943">
    <property type="entry name" value="WD40/YVTN_repeat-like_dom_sf"/>
</dbReference>